<dbReference type="InterPro" id="IPR007803">
    <property type="entry name" value="Asp/Arg/Pro-Hydrxlase"/>
</dbReference>
<dbReference type="PANTHER" id="PTHR46332:SF5">
    <property type="entry name" value="ASPARTATE BETA-HYDROXYLASE DOMAIN CONTAINING 2"/>
    <property type="match status" value="1"/>
</dbReference>
<dbReference type="Gene3D" id="2.60.120.330">
    <property type="entry name" value="B-lactam Antibiotic, Isopenicillin N Synthase, Chain"/>
    <property type="match status" value="1"/>
</dbReference>
<reference evidence="5 6" key="1">
    <citation type="journal article" date="2014" name="Int. J. Syst. Evol. Microbiol.">
        <title>Complete genome sequence of Corynebacterium casei LMG S-19264T (=DSM 44701T), isolated from a smear-ripened cheese.</title>
        <authorList>
            <consortium name="US DOE Joint Genome Institute (JGI-PGF)"/>
            <person name="Walter F."/>
            <person name="Albersmeier A."/>
            <person name="Kalinowski J."/>
            <person name="Ruckert C."/>
        </authorList>
    </citation>
    <scope>NUCLEOTIDE SEQUENCE [LARGE SCALE GENOMIC DNA]</scope>
    <source>
        <strain evidence="5 6">KCTC 23968</strain>
    </source>
</reference>
<keyword evidence="2" id="KW-0223">Dioxygenase</keyword>
<dbReference type="InterPro" id="IPR051821">
    <property type="entry name" value="Asp/Asn_beta-hydroxylase"/>
</dbReference>
<dbReference type="InterPro" id="IPR027443">
    <property type="entry name" value="IPNS-like_sf"/>
</dbReference>
<protein>
    <recommendedName>
        <fullName evidence="4">Aspartyl/asparaginy/proline hydroxylase domain-containing protein</fullName>
    </recommendedName>
</protein>
<evidence type="ECO:0000313" key="6">
    <source>
        <dbReference type="Proteomes" id="UP000600865"/>
    </source>
</evidence>
<dbReference type="PANTHER" id="PTHR46332">
    <property type="entry name" value="ASPARTATE BETA-HYDROXYLASE DOMAIN-CONTAINING PROTEIN 2"/>
    <property type="match status" value="1"/>
</dbReference>
<dbReference type="EMBL" id="BMYV01000001">
    <property type="protein sequence ID" value="GGX60220.1"/>
    <property type="molecule type" value="Genomic_DNA"/>
</dbReference>
<proteinExistence type="inferred from homology"/>
<dbReference type="AlphaFoldDB" id="A0A918KEB6"/>
<evidence type="ECO:0000313" key="5">
    <source>
        <dbReference type="EMBL" id="GGX60220.1"/>
    </source>
</evidence>
<comment type="similarity">
    <text evidence="1">Belongs to the aspartyl/asparaginyl beta-hydroxylase family.</text>
</comment>
<evidence type="ECO:0000256" key="3">
    <source>
        <dbReference type="ARBA" id="ARBA00023002"/>
    </source>
</evidence>
<keyword evidence="6" id="KW-1185">Reference proteome</keyword>
<evidence type="ECO:0000256" key="2">
    <source>
        <dbReference type="ARBA" id="ARBA00022964"/>
    </source>
</evidence>
<dbReference type="SUPFAM" id="SSF51197">
    <property type="entry name" value="Clavaminate synthase-like"/>
    <property type="match status" value="1"/>
</dbReference>
<dbReference type="Proteomes" id="UP000600865">
    <property type="component" value="Unassembled WGS sequence"/>
</dbReference>
<feature type="domain" description="Aspartyl/asparaginy/proline hydroxylase" evidence="4">
    <location>
        <begin position="59"/>
        <end position="214"/>
    </location>
</feature>
<comment type="caution">
    <text evidence="5">The sequence shown here is derived from an EMBL/GenBank/DDBJ whole genome shotgun (WGS) entry which is preliminary data.</text>
</comment>
<organism evidence="5 6">
    <name type="scientific">Litorimonas cladophorae</name>
    <dbReference type="NCBI Taxonomy" id="1220491"/>
    <lineage>
        <taxon>Bacteria</taxon>
        <taxon>Pseudomonadati</taxon>
        <taxon>Pseudomonadota</taxon>
        <taxon>Alphaproteobacteria</taxon>
        <taxon>Maricaulales</taxon>
        <taxon>Robiginitomaculaceae</taxon>
    </lineage>
</organism>
<sequence length="269" mass="30951">MATPVEKPAHLKNKRRAFIKTNGKKLVRKIATYQSKQSTVPDTPKIDNSHFPFLSDFTDNWEVIQAEAREVLRYRDAIPGFHEISPDQYRLSTENNWKTFVLFGFGQRLEKNAALAPKTSEILESVPNLQTAMFSILAPGYHIPAHKGVTKGILRSHLGLIIPKDRDQCRIRVDDTITPWKEGEIFVFDDTYEHEVWNDTDEERVILLFDFDRPMKWGGRVLNKTFLNIMKLTAFYQDPKKNLQTAEERLEAAIRTADANMEAMSDPAS</sequence>
<gene>
    <name evidence="5" type="ORF">GCM10011309_07570</name>
</gene>
<keyword evidence="3" id="KW-0560">Oxidoreductase</keyword>
<accession>A0A918KEB6</accession>
<evidence type="ECO:0000259" key="4">
    <source>
        <dbReference type="Pfam" id="PF05118"/>
    </source>
</evidence>
<evidence type="ECO:0000256" key="1">
    <source>
        <dbReference type="ARBA" id="ARBA00007730"/>
    </source>
</evidence>
<dbReference type="RefSeq" id="WP_189581472.1">
    <property type="nucleotide sequence ID" value="NZ_BMYV01000001.1"/>
</dbReference>
<dbReference type="GO" id="GO:0051213">
    <property type="term" value="F:dioxygenase activity"/>
    <property type="evidence" value="ECO:0007669"/>
    <property type="project" value="UniProtKB-KW"/>
</dbReference>
<dbReference type="GO" id="GO:0016020">
    <property type="term" value="C:membrane"/>
    <property type="evidence" value="ECO:0007669"/>
    <property type="project" value="TreeGrafter"/>
</dbReference>
<dbReference type="Pfam" id="PF05118">
    <property type="entry name" value="Asp_Arg_Hydrox"/>
    <property type="match status" value="1"/>
</dbReference>
<name>A0A918KEB6_9PROT</name>